<dbReference type="FunFam" id="1.10.340.30:FF:000002">
    <property type="entry name" value="Adenine DNA glycosylase"/>
    <property type="match status" value="1"/>
</dbReference>
<evidence type="ECO:0000256" key="12">
    <source>
        <dbReference type="ARBA" id="ARBA00023014"/>
    </source>
</evidence>
<dbReference type="PROSITE" id="PS51462">
    <property type="entry name" value="NUDIX"/>
    <property type="match status" value="1"/>
</dbReference>
<dbReference type="GO" id="GO:0035485">
    <property type="term" value="F:adenine/guanine mispair binding"/>
    <property type="evidence" value="ECO:0007669"/>
    <property type="project" value="TreeGrafter"/>
</dbReference>
<evidence type="ECO:0000256" key="5">
    <source>
        <dbReference type="ARBA" id="ARBA00012045"/>
    </source>
</evidence>
<dbReference type="SUPFAM" id="SSF55811">
    <property type="entry name" value="Nudix"/>
    <property type="match status" value="1"/>
</dbReference>
<evidence type="ECO:0000256" key="10">
    <source>
        <dbReference type="ARBA" id="ARBA00022801"/>
    </source>
</evidence>
<keyword evidence="8" id="KW-0479">Metal-binding</keyword>
<comment type="similarity">
    <text evidence="4">Belongs to the Nth/MutY family.</text>
</comment>
<dbReference type="Pfam" id="PF00633">
    <property type="entry name" value="HHH"/>
    <property type="match status" value="1"/>
</dbReference>
<evidence type="ECO:0000256" key="4">
    <source>
        <dbReference type="ARBA" id="ARBA00008343"/>
    </source>
</evidence>
<evidence type="ECO:0000256" key="3">
    <source>
        <dbReference type="ARBA" id="ARBA00002933"/>
    </source>
</evidence>
<evidence type="ECO:0000256" key="14">
    <source>
        <dbReference type="ARBA" id="ARBA00023295"/>
    </source>
</evidence>
<keyword evidence="14" id="KW-0326">Glycosidase</keyword>
<evidence type="ECO:0000259" key="15">
    <source>
        <dbReference type="PROSITE" id="PS51462"/>
    </source>
</evidence>
<gene>
    <name evidence="16" type="ORF">SAMN05660330_03441</name>
</gene>
<dbReference type="PANTHER" id="PTHR42944">
    <property type="entry name" value="ADENINE DNA GLYCOSYLASE"/>
    <property type="match status" value="1"/>
</dbReference>
<dbReference type="InterPro" id="IPR029119">
    <property type="entry name" value="MutY_C"/>
</dbReference>
<keyword evidence="12" id="KW-0411">Iron-sulfur</keyword>
<comment type="function">
    <text evidence="3">Adenine glycosylase active on G-A mispairs. MutY also corrects error-prone DNA synthesis past GO lesions which are due to the oxidatively damaged form of guanine: 7,8-dihydro-8-oxoguanine (8-oxo-dGTP).</text>
</comment>
<dbReference type="InterPro" id="IPR000086">
    <property type="entry name" value="NUDIX_hydrolase_dom"/>
</dbReference>
<dbReference type="PANTHER" id="PTHR42944:SF1">
    <property type="entry name" value="ADENINE DNA GLYCOSYLASE"/>
    <property type="match status" value="1"/>
</dbReference>
<dbReference type="AlphaFoldDB" id="A0A1H0U950"/>
<dbReference type="STRING" id="91360.SAMN05660330_03441"/>
<comment type="cofactor">
    <cofactor evidence="2">
        <name>[4Fe-4S] cluster</name>
        <dbReference type="ChEBI" id="CHEBI:49883"/>
    </cofactor>
</comment>
<keyword evidence="11" id="KW-0408">Iron</keyword>
<evidence type="ECO:0000256" key="6">
    <source>
        <dbReference type="ARBA" id="ARBA00022023"/>
    </source>
</evidence>
<dbReference type="GO" id="GO:0034039">
    <property type="term" value="F:8-oxo-7,8-dihydroguanine DNA N-glycosylase activity"/>
    <property type="evidence" value="ECO:0007669"/>
    <property type="project" value="TreeGrafter"/>
</dbReference>
<dbReference type="EC" id="3.2.2.31" evidence="5"/>
<comment type="catalytic activity">
    <reaction evidence="1">
        <text>Hydrolyzes free adenine bases from 7,8-dihydro-8-oxoguanine:adenine mismatched double-stranded DNA, leaving an apurinic site.</text>
        <dbReference type="EC" id="3.2.2.31"/>
    </reaction>
</comment>
<dbReference type="GO" id="GO:0032357">
    <property type="term" value="F:oxidized purine DNA binding"/>
    <property type="evidence" value="ECO:0007669"/>
    <property type="project" value="TreeGrafter"/>
</dbReference>
<evidence type="ECO:0000256" key="9">
    <source>
        <dbReference type="ARBA" id="ARBA00022763"/>
    </source>
</evidence>
<feature type="domain" description="Nudix hydrolase" evidence="15">
    <location>
        <begin position="228"/>
        <end position="361"/>
    </location>
</feature>
<dbReference type="InterPro" id="IPR011257">
    <property type="entry name" value="DNA_glycosylase"/>
</dbReference>
<dbReference type="GO" id="GO:0051539">
    <property type="term" value="F:4 iron, 4 sulfur cluster binding"/>
    <property type="evidence" value="ECO:0007669"/>
    <property type="project" value="UniProtKB-KW"/>
</dbReference>
<dbReference type="InterPro" id="IPR004036">
    <property type="entry name" value="Endonuclease-III-like_CS2"/>
</dbReference>
<proteinExistence type="inferred from homology"/>
<evidence type="ECO:0000256" key="1">
    <source>
        <dbReference type="ARBA" id="ARBA00000843"/>
    </source>
</evidence>
<keyword evidence="17" id="KW-1185">Reference proteome</keyword>
<dbReference type="InterPro" id="IPR003265">
    <property type="entry name" value="HhH-GPD_domain"/>
</dbReference>
<dbReference type="InterPro" id="IPR015797">
    <property type="entry name" value="NUDIX_hydrolase-like_dom_sf"/>
</dbReference>
<dbReference type="PROSITE" id="PS01155">
    <property type="entry name" value="ENDONUCLEASE_III_2"/>
    <property type="match status" value="1"/>
</dbReference>
<keyword evidence="9" id="KW-0227">DNA damage</keyword>
<evidence type="ECO:0000313" key="17">
    <source>
        <dbReference type="Proteomes" id="UP000199073"/>
    </source>
</evidence>
<dbReference type="GO" id="GO:0006284">
    <property type="term" value="P:base-excision repair"/>
    <property type="evidence" value="ECO:0007669"/>
    <property type="project" value="InterPro"/>
</dbReference>
<dbReference type="EMBL" id="FNJI01000030">
    <property type="protein sequence ID" value="SDP62797.1"/>
    <property type="molecule type" value="Genomic_DNA"/>
</dbReference>
<dbReference type="Gene3D" id="1.10.1670.10">
    <property type="entry name" value="Helix-hairpin-Helix base-excision DNA repair enzymes (C-terminal)"/>
    <property type="match status" value="1"/>
</dbReference>
<dbReference type="InterPro" id="IPR023170">
    <property type="entry name" value="HhH_base_excis_C"/>
</dbReference>
<keyword evidence="7" id="KW-0004">4Fe-4S</keyword>
<dbReference type="RefSeq" id="WP_218121827.1">
    <property type="nucleotide sequence ID" value="NZ_FNJI01000030.1"/>
</dbReference>
<dbReference type="Proteomes" id="UP000199073">
    <property type="component" value="Unassembled WGS sequence"/>
</dbReference>
<evidence type="ECO:0000256" key="7">
    <source>
        <dbReference type="ARBA" id="ARBA00022485"/>
    </source>
</evidence>
<accession>A0A1H0U950</accession>
<dbReference type="InterPro" id="IPR044298">
    <property type="entry name" value="MIG/MutY"/>
</dbReference>
<dbReference type="Gene3D" id="1.10.340.30">
    <property type="entry name" value="Hypothetical protein, domain 2"/>
    <property type="match status" value="1"/>
</dbReference>
<reference evidence="16 17" key="1">
    <citation type="submission" date="2016-10" db="EMBL/GenBank/DDBJ databases">
        <authorList>
            <person name="de Groot N.N."/>
        </authorList>
    </citation>
    <scope>NUCLEOTIDE SEQUENCE [LARGE SCALE GENOMIC DNA]</scope>
    <source>
        <strain evidence="16 17">DSM 12130</strain>
    </source>
</reference>
<evidence type="ECO:0000313" key="16">
    <source>
        <dbReference type="EMBL" id="SDP62797.1"/>
    </source>
</evidence>
<dbReference type="NCBIfam" id="TIGR01084">
    <property type="entry name" value="mutY"/>
    <property type="match status" value="1"/>
</dbReference>
<protein>
    <recommendedName>
        <fullName evidence="6">Adenine DNA glycosylase</fullName>
        <ecNumber evidence="5">3.2.2.31</ecNumber>
    </recommendedName>
</protein>
<evidence type="ECO:0000256" key="2">
    <source>
        <dbReference type="ARBA" id="ARBA00001966"/>
    </source>
</evidence>
<name>A0A1H0U950_9BACT</name>
<dbReference type="InterPro" id="IPR005760">
    <property type="entry name" value="A/G_AdeGlyc_MutY"/>
</dbReference>
<dbReference type="SUPFAM" id="SSF48150">
    <property type="entry name" value="DNA-glycosylase"/>
    <property type="match status" value="1"/>
</dbReference>
<dbReference type="Pfam" id="PF00730">
    <property type="entry name" value="HhH-GPD"/>
    <property type="match status" value="1"/>
</dbReference>
<dbReference type="GO" id="GO:0046872">
    <property type="term" value="F:metal ion binding"/>
    <property type="evidence" value="ECO:0007669"/>
    <property type="project" value="UniProtKB-KW"/>
</dbReference>
<dbReference type="InterPro" id="IPR000445">
    <property type="entry name" value="HhH_motif"/>
</dbReference>
<dbReference type="GO" id="GO:0006298">
    <property type="term" value="P:mismatch repair"/>
    <property type="evidence" value="ECO:0007669"/>
    <property type="project" value="TreeGrafter"/>
</dbReference>
<dbReference type="Gene3D" id="3.90.79.10">
    <property type="entry name" value="Nucleoside Triphosphate Pyrophosphohydrolase"/>
    <property type="match status" value="1"/>
</dbReference>
<dbReference type="Pfam" id="PF14815">
    <property type="entry name" value="NUDIX_4"/>
    <property type="match status" value="1"/>
</dbReference>
<dbReference type="GO" id="GO:0000701">
    <property type="term" value="F:purine-specific mismatch base pair DNA N-glycosylase activity"/>
    <property type="evidence" value="ECO:0007669"/>
    <property type="project" value="UniProtKB-EC"/>
</dbReference>
<organism evidence="16 17">
    <name type="scientific">Desulforhopalus singaporensis</name>
    <dbReference type="NCBI Taxonomy" id="91360"/>
    <lineage>
        <taxon>Bacteria</taxon>
        <taxon>Pseudomonadati</taxon>
        <taxon>Thermodesulfobacteriota</taxon>
        <taxon>Desulfobulbia</taxon>
        <taxon>Desulfobulbales</taxon>
        <taxon>Desulfocapsaceae</taxon>
        <taxon>Desulforhopalus</taxon>
    </lineage>
</organism>
<sequence length="370" mass="42105">MNREAIVTELLSWFFRVKRDLPWRSTYDPYHVWVSEIMLQQTQMERGIRYFLEWIERFPDLVSVAQAPEQEILKMWEGLGYYSRARNLHRAAKIMIREHGGVVPCSSAALIGLPGIGPYTAAAIASIAGNEDIAAVDANVCRVFSRLFDIAEPIKTSKARNRISSLAEELLPRGRARQFNQALMDLGGLVCTPKIPRCSDCPLHKECRACNNGLVQLRPVKSPGVQAKEIHRVVGLIHHDERIFIQQRGVGGVWPHLWEFPGTDLQGRRQKVDEEKVRKLLRRSIFDETGLAVTVHDPVASVRHQYTSNRVVLDCYFCSLTRQDHVPVLRSAVNSSWVAPDQLEHYSFPAGPRKILEQLENRWTEIITAA</sequence>
<dbReference type="CDD" id="cd00056">
    <property type="entry name" value="ENDO3c"/>
    <property type="match status" value="1"/>
</dbReference>
<evidence type="ECO:0000256" key="13">
    <source>
        <dbReference type="ARBA" id="ARBA00023204"/>
    </source>
</evidence>
<dbReference type="SMART" id="SM00478">
    <property type="entry name" value="ENDO3c"/>
    <property type="match status" value="1"/>
</dbReference>
<keyword evidence="13" id="KW-0234">DNA repair</keyword>
<evidence type="ECO:0000256" key="8">
    <source>
        <dbReference type="ARBA" id="ARBA00022723"/>
    </source>
</evidence>
<keyword evidence="10" id="KW-0378">Hydrolase</keyword>
<evidence type="ECO:0000256" key="11">
    <source>
        <dbReference type="ARBA" id="ARBA00023004"/>
    </source>
</evidence>